<evidence type="ECO:0000313" key="2">
    <source>
        <dbReference type="EMBL" id="QEC49987.1"/>
    </source>
</evidence>
<dbReference type="AlphaFoldDB" id="A0A5B8UAC9"/>
<dbReference type="Pfam" id="PF04542">
    <property type="entry name" value="Sigma70_r2"/>
    <property type="match status" value="1"/>
</dbReference>
<dbReference type="Gene3D" id="1.10.1740.10">
    <property type="match status" value="1"/>
</dbReference>
<sequence>MTELASPEQDARPRLTEQEAQHLVLQTVARHADALLRTARRNSLCFDDAQDAYQRGLEIFMRRAATLDPATAERWLHVVIRHEAIDVRRARSQAVPPIDIDYELHEARHVASPEERVLTSDRATRAAEALRRLKPQELRAMWLKAMGNSYADAADNTVSLRRPRPLLVDTRAPAAPVGLRSPVAAATAPSFSADWSLPADTGTPITAARYQVCQGGSCGPVATAPGLTHLDAPVPSGSGPATLRVWLADGLGHEAPGAAATVALTRASAETPAPPAPAPGTDPSTLTLPIDCCATPILPVTPSATARVPAGLRLATLRRVGRRVAVAGTLTRLASGRVTIRYRVRRAGRTTTLTTRAAIHRGAWHTTLTLPSRVAPARRATVTVTYAGDADTRPGTRSATLRLAR</sequence>
<name>A0A5B8UAC9_9ACTN</name>
<dbReference type="InterPro" id="IPR007627">
    <property type="entry name" value="RNA_pol_sigma70_r2"/>
</dbReference>
<dbReference type="RefSeq" id="WP_146922352.1">
    <property type="nucleotide sequence ID" value="NZ_CP042430.1"/>
</dbReference>
<evidence type="ECO:0000259" key="1">
    <source>
        <dbReference type="Pfam" id="PF04542"/>
    </source>
</evidence>
<dbReference type="GO" id="GO:0006352">
    <property type="term" value="P:DNA-templated transcription initiation"/>
    <property type="evidence" value="ECO:0007669"/>
    <property type="project" value="InterPro"/>
</dbReference>
<dbReference type="SUPFAM" id="SSF88946">
    <property type="entry name" value="Sigma2 domain of RNA polymerase sigma factors"/>
    <property type="match status" value="1"/>
</dbReference>
<evidence type="ECO:0000313" key="3">
    <source>
        <dbReference type="Proteomes" id="UP000321805"/>
    </source>
</evidence>
<dbReference type="KEGG" id="bsol:FSW04_22065"/>
<dbReference type="GO" id="GO:0003700">
    <property type="term" value="F:DNA-binding transcription factor activity"/>
    <property type="evidence" value="ECO:0007669"/>
    <property type="project" value="InterPro"/>
</dbReference>
<dbReference type="Proteomes" id="UP000321805">
    <property type="component" value="Chromosome"/>
</dbReference>
<protein>
    <submittedName>
        <fullName evidence="2">Sigma-70 family RNA polymerase sigma factor</fullName>
    </submittedName>
</protein>
<feature type="domain" description="RNA polymerase sigma-70 region 2" evidence="1">
    <location>
        <begin position="28"/>
        <end position="92"/>
    </location>
</feature>
<reference evidence="2 3" key="1">
    <citation type="journal article" date="2018" name="J. Microbiol.">
        <title>Baekduia soli gen. nov., sp. nov., a novel bacterium isolated from the soil of Baekdu Mountain and proposal of a novel family name, Baekduiaceae fam. nov.</title>
        <authorList>
            <person name="An D.S."/>
            <person name="Siddiqi M.Z."/>
            <person name="Kim K.H."/>
            <person name="Yu H.S."/>
            <person name="Im W.T."/>
        </authorList>
    </citation>
    <scope>NUCLEOTIDE SEQUENCE [LARGE SCALE GENOMIC DNA]</scope>
    <source>
        <strain evidence="2 3">BR7-21</strain>
    </source>
</reference>
<proteinExistence type="predicted"/>
<dbReference type="EMBL" id="CP042430">
    <property type="protein sequence ID" value="QEC49987.1"/>
    <property type="molecule type" value="Genomic_DNA"/>
</dbReference>
<dbReference type="InterPro" id="IPR013325">
    <property type="entry name" value="RNA_pol_sigma_r2"/>
</dbReference>
<accession>A0A5B8UAC9</accession>
<organism evidence="2 3">
    <name type="scientific">Baekduia soli</name>
    <dbReference type="NCBI Taxonomy" id="496014"/>
    <lineage>
        <taxon>Bacteria</taxon>
        <taxon>Bacillati</taxon>
        <taxon>Actinomycetota</taxon>
        <taxon>Thermoleophilia</taxon>
        <taxon>Solirubrobacterales</taxon>
        <taxon>Baekduiaceae</taxon>
        <taxon>Baekduia</taxon>
    </lineage>
</organism>
<dbReference type="OrthoDB" id="5244678at2"/>
<gene>
    <name evidence="2" type="ORF">FSW04_22065</name>
</gene>
<keyword evidence="3" id="KW-1185">Reference proteome</keyword>